<sequence length="133" mass="14781">MLFDVHALMQDPNHIDRVFRFTIEHDVGAHGVPEISIANNASPADLFTARQRFHGSDQIAVVKVGLLERPTPDGIAPNVFEIEFGQRGRPKLPLTVMRRPHAGQEGLAVEWPGCSRYLTGLQRCLQCAHLHVA</sequence>
<accession>A0A6J5JK13</accession>
<protein>
    <submittedName>
        <fullName evidence="1">Uncharacterized protein</fullName>
    </submittedName>
</protein>
<proteinExistence type="predicted"/>
<dbReference type="EMBL" id="CABWIK020000035">
    <property type="protein sequence ID" value="CAB3971768.1"/>
    <property type="molecule type" value="Genomic_DNA"/>
</dbReference>
<evidence type="ECO:0000313" key="2">
    <source>
        <dbReference type="Proteomes" id="UP000494322"/>
    </source>
</evidence>
<name>A0A6J5JK13_9BURK</name>
<evidence type="ECO:0000313" key="1">
    <source>
        <dbReference type="EMBL" id="CAB3971768.1"/>
    </source>
</evidence>
<gene>
    <name evidence="1" type="ORF">BCO9919_04970</name>
</gene>
<dbReference type="AlphaFoldDB" id="A0A6J5JK13"/>
<organism evidence="1 2">
    <name type="scientific">Burkholderia cenocepacia</name>
    <dbReference type="NCBI Taxonomy" id="95486"/>
    <lineage>
        <taxon>Bacteria</taxon>
        <taxon>Pseudomonadati</taxon>
        <taxon>Pseudomonadota</taxon>
        <taxon>Betaproteobacteria</taxon>
        <taxon>Burkholderiales</taxon>
        <taxon>Burkholderiaceae</taxon>
        <taxon>Burkholderia</taxon>
        <taxon>Burkholderia cepacia complex</taxon>
    </lineage>
</organism>
<dbReference type="Proteomes" id="UP000494322">
    <property type="component" value="Unassembled WGS sequence"/>
</dbReference>
<reference evidence="1 2" key="1">
    <citation type="submission" date="2020-04" db="EMBL/GenBank/DDBJ databases">
        <authorList>
            <person name="Depoorter E."/>
        </authorList>
    </citation>
    <scope>NUCLEOTIDE SEQUENCE [LARGE SCALE GENOMIC DNA]</scope>
    <source>
        <strain evidence="1 2">BCC0132</strain>
    </source>
</reference>